<feature type="domain" description="CusB-like beta-barrel" evidence="4">
    <location>
        <begin position="227"/>
        <end position="291"/>
    </location>
</feature>
<dbReference type="EMBL" id="JACOGA010000002">
    <property type="protein sequence ID" value="MBC3872451.1"/>
    <property type="molecule type" value="Genomic_DNA"/>
</dbReference>
<dbReference type="RefSeq" id="WP_186940453.1">
    <property type="nucleotide sequence ID" value="NZ_JACOGA010000002.1"/>
</dbReference>
<feature type="domain" description="CzcB-like barrel-sandwich hybrid" evidence="5">
    <location>
        <begin position="73"/>
        <end position="213"/>
    </location>
</feature>
<dbReference type="PROSITE" id="PS51257">
    <property type="entry name" value="PROKAR_LIPOPROTEIN"/>
    <property type="match status" value="1"/>
</dbReference>
<dbReference type="Pfam" id="PF25989">
    <property type="entry name" value="YknX_C"/>
    <property type="match status" value="1"/>
</dbReference>
<dbReference type="InterPro" id="IPR058637">
    <property type="entry name" value="YknX-like_C"/>
</dbReference>
<evidence type="ECO:0000313" key="8">
    <source>
        <dbReference type="Proteomes" id="UP000624279"/>
    </source>
</evidence>
<feature type="signal peptide" evidence="3">
    <location>
        <begin position="1"/>
        <end position="19"/>
    </location>
</feature>
<dbReference type="Pfam" id="PF25954">
    <property type="entry name" value="Beta-barrel_RND_2"/>
    <property type="match status" value="1"/>
</dbReference>
<dbReference type="Pfam" id="PF25973">
    <property type="entry name" value="BSH_CzcB"/>
    <property type="match status" value="1"/>
</dbReference>
<dbReference type="NCBIfam" id="TIGR01730">
    <property type="entry name" value="RND_mfp"/>
    <property type="match status" value="1"/>
</dbReference>
<dbReference type="InterPro" id="IPR006143">
    <property type="entry name" value="RND_pump_MFP"/>
</dbReference>
<evidence type="ECO:0000259" key="4">
    <source>
        <dbReference type="Pfam" id="PF25954"/>
    </source>
</evidence>
<comment type="caution">
    <text evidence="7">The sequence shown here is derived from an EMBL/GenBank/DDBJ whole genome shotgun (WGS) entry which is preliminary data.</text>
</comment>
<evidence type="ECO:0000256" key="3">
    <source>
        <dbReference type="SAM" id="SignalP"/>
    </source>
</evidence>
<keyword evidence="3" id="KW-0732">Signal</keyword>
<organism evidence="7 8">
    <name type="scientific">Undibacterium flavidum</name>
    <dbReference type="NCBI Taxonomy" id="2762297"/>
    <lineage>
        <taxon>Bacteria</taxon>
        <taxon>Pseudomonadati</taxon>
        <taxon>Pseudomonadota</taxon>
        <taxon>Betaproteobacteria</taxon>
        <taxon>Burkholderiales</taxon>
        <taxon>Oxalobacteraceae</taxon>
        <taxon>Undibacterium</taxon>
    </lineage>
</organism>
<dbReference type="Gene3D" id="2.40.30.170">
    <property type="match status" value="1"/>
</dbReference>
<comment type="similarity">
    <text evidence="1">Belongs to the membrane fusion protein (MFP) (TC 8.A.1) family.</text>
</comment>
<dbReference type="InterPro" id="IPR058792">
    <property type="entry name" value="Beta-barrel_RND_2"/>
</dbReference>
<sequence length="412" mass="43634">MLRPSLLILALCLILTACSQGGKDGKSSDKNASAGANAERTLQVTNEDYVVIQNSALASGPVITGSIQPERKADLRAEVSAIVMQVLKENGEAVKRGDLLVRLDDTSFRDQLASADQGARAAQQTLDQAERQLERLKTLRASGMTSMQALEDAEIRRNNSQSELVAAKARSVAARQQLQRTEIRAPFDGIVSERKVSNGDTAQIGKEIMKVIDPSSLRFQGLISTDMVTAVKAGQAVSFRINGYDQQFVGKVRRVDPAANATTRQVEVLVDFIGKEQPRVSGLYAEGRIEAATTQVLTIINSAIARDGDKTYVWAIQDGLLKKQVVALGERDVRRGDYAILSGLKNGDKVVRQPLSTFKDGLKVEMAASAGVNKATASAAPAPATVATATAAVANASAASASNAATATVAGK</sequence>
<dbReference type="Gene3D" id="2.40.50.100">
    <property type="match status" value="1"/>
</dbReference>
<evidence type="ECO:0000256" key="1">
    <source>
        <dbReference type="ARBA" id="ARBA00009477"/>
    </source>
</evidence>
<keyword evidence="8" id="KW-1185">Reference proteome</keyword>
<protein>
    <submittedName>
        <fullName evidence="7">Efflux RND transporter periplasmic adaptor subunit</fullName>
    </submittedName>
</protein>
<feature type="chain" id="PRO_5045872064" evidence="3">
    <location>
        <begin position="20"/>
        <end position="412"/>
    </location>
</feature>
<dbReference type="InterPro" id="IPR058647">
    <property type="entry name" value="BSH_CzcB-like"/>
</dbReference>
<dbReference type="PANTHER" id="PTHR30469:SF15">
    <property type="entry name" value="HLYD FAMILY OF SECRETION PROTEINS"/>
    <property type="match status" value="1"/>
</dbReference>
<feature type="coiled-coil region" evidence="2">
    <location>
        <begin position="112"/>
        <end position="170"/>
    </location>
</feature>
<evidence type="ECO:0000259" key="6">
    <source>
        <dbReference type="Pfam" id="PF25989"/>
    </source>
</evidence>
<gene>
    <name evidence="7" type="ORF">H8K55_02535</name>
</gene>
<dbReference type="Gene3D" id="2.40.420.20">
    <property type="match status" value="1"/>
</dbReference>
<dbReference type="PANTHER" id="PTHR30469">
    <property type="entry name" value="MULTIDRUG RESISTANCE PROTEIN MDTA"/>
    <property type="match status" value="1"/>
</dbReference>
<dbReference type="Gene3D" id="1.10.287.470">
    <property type="entry name" value="Helix hairpin bin"/>
    <property type="match status" value="1"/>
</dbReference>
<name>A0ABR6Y759_9BURK</name>
<evidence type="ECO:0000256" key="2">
    <source>
        <dbReference type="SAM" id="Coils"/>
    </source>
</evidence>
<evidence type="ECO:0000313" key="7">
    <source>
        <dbReference type="EMBL" id="MBC3872451.1"/>
    </source>
</evidence>
<dbReference type="SUPFAM" id="SSF111369">
    <property type="entry name" value="HlyD-like secretion proteins"/>
    <property type="match status" value="1"/>
</dbReference>
<feature type="domain" description="YknX-like C-terminal permuted SH3-like" evidence="6">
    <location>
        <begin position="297"/>
        <end position="365"/>
    </location>
</feature>
<dbReference type="Proteomes" id="UP000624279">
    <property type="component" value="Unassembled WGS sequence"/>
</dbReference>
<proteinExistence type="inferred from homology"/>
<keyword evidence="2" id="KW-0175">Coiled coil</keyword>
<evidence type="ECO:0000259" key="5">
    <source>
        <dbReference type="Pfam" id="PF25973"/>
    </source>
</evidence>
<reference evidence="7 8" key="1">
    <citation type="submission" date="2020-08" db="EMBL/GenBank/DDBJ databases">
        <title>Novel species isolated from subtropical streams in China.</title>
        <authorList>
            <person name="Lu H."/>
        </authorList>
    </citation>
    <scope>NUCLEOTIDE SEQUENCE [LARGE SCALE GENOMIC DNA]</scope>
    <source>
        <strain evidence="7 8">LX15W</strain>
    </source>
</reference>
<accession>A0ABR6Y759</accession>